<feature type="non-terminal residue" evidence="3">
    <location>
        <position position="1"/>
    </location>
</feature>
<dbReference type="GO" id="GO:0009086">
    <property type="term" value="P:methionine biosynthetic process"/>
    <property type="evidence" value="ECO:0007669"/>
    <property type="project" value="TreeGrafter"/>
</dbReference>
<proteinExistence type="predicted"/>
<keyword evidence="1 3" id="KW-0808">Transferase</keyword>
<feature type="domain" description="AB hydrolase-1" evidence="2">
    <location>
        <begin position="28"/>
        <end position="169"/>
    </location>
</feature>
<evidence type="ECO:0000256" key="1">
    <source>
        <dbReference type="ARBA" id="ARBA00022679"/>
    </source>
</evidence>
<protein>
    <submittedName>
        <fullName evidence="3">Homoserine O-acetyltransferase</fullName>
    </submittedName>
</protein>
<dbReference type="PANTHER" id="PTHR32268:SF11">
    <property type="entry name" value="HOMOSERINE O-ACETYLTRANSFERASE"/>
    <property type="match status" value="1"/>
</dbReference>
<dbReference type="GO" id="GO:0009092">
    <property type="term" value="P:homoserine metabolic process"/>
    <property type="evidence" value="ECO:0007669"/>
    <property type="project" value="TreeGrafter"/>
</dbReference>
<dbReference type="Pfam" id="PF00561">
    <property type="entry name" value="Abhydrolase_1"/>
    <property type="match status" value="1"/>
</dbReference>
<sequence>SSINPDTGEPYRLNFPPLSIEDIATAGRSAMQILGIPKIHTIVGLSLGGMTALAYAIRYPDEVKNLILVSAAAQATSFAIAIRSLQRELIKSDPAWQSGNYPKSKGPIMGMHLARKLGLISYRSAQEWQERFGRERIASHQQSSPFDFEFEIESYIDHNAQKFIHHFDANSYLYLSRAIDWFDVAEYGGSVEAGLAKICAQNNLVIGVETDILYPLAQQQEIARG</sequence>
<dbReference type="GO" id="GO:0004414">
    <property type="term" value="F:homoserine O-acetyltransferase activity"/>
    <property type="evidence" value="ECO:0007669"/>
    <property type="project" value="TreeGrafter"/>
</dbReference>
<dbReference type="InterPro" id="IPR029058">
    <property type="entry name" value="AB_hydrolase_fold"/>
</dbReference>
<evidence type="ECO:0000259" key="2">
    <source>
        <dbReference type="Pfam" id="PF00561"/>
    </source>
</evidence>
<organism evidence="3 4">
    <name type="scientific">Candidatus Thiomargarita nelsonii</name>
    <dbReference type="NCBI Taxonomy" id="1003181"/>
    <lineage>
        <taxon>Bacteria</taxon>
        <taxon>Pseudomonadati</taxon>
        <taxon>Pseudomonadota</taxon>
        <taxon>Gammaproteobacteria</taxon>
        <taxon>Thiotrichales</taxon>
        <taxon>Thiotrichaceae</taxon>
        <taxon>Thiomargarita</taxon>
    </lineage>
</organism>
<feature type="non-terminal residue" evidence="3">
    <location>
        <position position="225"/>
    </location>
</feature>
<keyword evidence="4" id="KW-1185">Reference proteome</keyword>
<dbReference type="InterPro" id="IPR008220">
    <property type="entry name" value="HAT_MetX-like"/>
</dbReference>
<dbReference type="SUPFAM" id="SSF53474">
    <property type="entry name" value="alpha/beta-Hydrolases"/>
    <property type="match status" value="1"/>
</dbReference>
<evidence type="ECO:0000313" key="4">
    <source>
        <dbReference type="Proteomes" id="UP000076962"/>
    </source>
</evidence>
<dbReference type="Proteomes" id="UP000076962">
    <property type="component" value="Unassembled WGS sequence"/>
</dbReference>
<dbReference type="PANTHER" id="PTHR32268">
    <property type="entry name" value="HOMOSERINE O-ACETYLTRANSFERASE"/>
    <property type="match status" value="1"/>
</dbReference>
<dbReference type="AlphaFoldDB" id="A0A176RZZ0"/>
<dbReference type="PRINTS" id="PR00111">
    <property type="entry name" value="ABHYDROLASE"/>
</dbReference>
<dbReference type="Gene3D" id="3.40.50.1820">
    <property type="entry name" value="alpha/beta hydrolase"/>
    <property type="match status" value="1"/>
</dbReference>
<dbReference type="PIRSF" id="PIRSF000443">
    <property type="entry name" value="Homoser_Ac_trans"/>
    <property type="match status" value="1"/>
</dbReference>
<evidence type="ECO:0000313" key="3">
    <source>
        <dbReference type="EMBL" id="OAD21228.1"/>
    </source>
</evidence>
<dbReference type="EMBL" id="LUTY01001780">
    <property type="protein sequence ID" value="OAD21228.1"/>
    <property type="molecule type" value="Genomic_DNA"/>
</dbReference>
<accession>A0A176RZZ0</accession>
<comment type="caution">
    <text evidence="3">The sequence shown here is derived from an EMBL/GenBank/DDBJ whole genome shotgun (WGS) entry which is preliminary data.</text>
</comment>
<dbReference type="InterPro" id="IPR000073">
    <property type="entry name" value="AB_hydrolase_1"/>
</dbReference>
<reference evidence="3 4" key="1">
    <citation type="submission" date="2016-05" db="EMBL/GenBank/DDBJ databases">
        <title>Single-cell genome of chain-forming Candidatus Thiomargarita nelsonii and comparison to other large sulfur-oxidizing bacteria.</title>
        <authorList>
            <person name="Winkel M."/>
            <person name="Salman V."/>
            <person name="Woyke T."/>
            <person name="Schulz-Vogt H."/>
            <person name="Richter M."/>
            <person name="Flood B."/>
            <person name="Bailey J."/>
            <person name="Amann R."/>
            <person name="Mussmann M."/>
        </authorList>
    </citation>
    <scope>NUCLEOTIDE SEQUENCE [LARGE SCALE GENOMIC DNA]</scope>
    <source>
        <strain evidence="3 4">THI036</strain>
    </source>
</reference>
<gene>
    <name evidence="3" type="ORF">THIOM_003010</name>
</gene>
<name>A0A176RZZ0_9GAMM</name>